<dbReference type="InterPro" id="IPR014748">
    <property type="entry name" value="Enoyl-CoA_hydra_C"/>
</dbReference>
<gene>
    <name evidence="2" type="ORF">CCS01_19710</name>
</gene>
<dbReference type="EMBL" id="NHRY01000216">
    <property type="protein sequence ID" value="PPQ30128.1"/>
    <property type="molecule type" value="Genomic_DNA"/>
</dbReference>
<proteinExistence type="inferred from homology"/>
<evidence type="ECO:0000313" key="2">
    <source>
        <dbReference type="EMBL" id="PPQ30128.1"/>
    </source>
</evidence>
<name>A0A2S6N697_RHOGL</name>
<dbReference type="CDD" id="cd06558">
    <property type="entry name" value="crotonase-like"/>
    <property type="match status" value="1"/>
</dbReference>
<reference evidence="2 3" key="1">
    <citation type="journal article" date="2018" name="Arch. Microbiol.">
        <title>New insights into the metabolic potential of the phototrophic purple bacterium Rhodopila globiformis DSM 161(T) from its draft genome sequence and evidence for a vanadium-dependent nitrogenase.</title>
        <authorList>
            <person name="Imhoff J.F."/>
            <person name="Rahn T."/>
            <person name="Kunzel S."/>
            <person name="Neulinger S.C."/>
        </authorList>
    </citation>
    <scope>NUCLEOTIDE SEQUENCE [LARGE SCALE GENOMIC DNA]</scope>
    <source>
        <strain evidence="2 3">DSM 161</strain>
    </source>
</reference>
<organism evidence="2 3">
    <name type="scientific">Rhodopila globiformis</name>
    <name type="common">Rhodopseudomonas globiformis</name>
    <dbReference type="NCBI Taxonomy" id="1071"/>
    <lineage>
        <taxon>Bacteria</taxon>
        <taxon>Pseudomonadati</taxon>
        <taxon>Pseudomonadota</taxon>
        <taxon>Alphaproteobacteria</taxon>
        <taxon>Acetobacterales</taxon>
        <taxon>Acetobacteraceae</taxon>
        <taxon>Rhodopila</taxon>
    </lineage>
</organism>
<keyword evidence="3" id="KW-1185">Reference proteome</keyword>
<comment type="caution">
    <text evidence="2">The sequence shown here is derived from an EMBL/GenBank/DDBJ whole genome shotgun (WGS) entry which is preliminary data.</text>
</comment>
<dbReference type="InterPro" id="IPR001753">
    <property type="entry name" value="Enoyl-CoA_hydra/iso"/>
</dbReference>
<accession>A0A2S6N697</accession>
<evidence type="ECO:0008006" key="4">
    <source>
        <dbReference type="Google" id="ProtNLM"/>
    </source>
</evidence>
<comment type="similarity">
    <text evidence="1">Belongs to the enoyl-CoA hydratase/isomerase family.</text>
</comment>
<dbReference type="GO" id="GO:0003824">
    <property type="term" value="F:catalytic activity"/>
    <property type="evidence" value="ECO:0007669"/>
    <property type="project" value="UniProtKB-ARBA"/>
</dbReference>
<sequence>MFRAIPVVERLAIRRISDHRADDEIRAHAHLLPGWQAIRIMVAPPGELACCGGSLAEGCGQGHSPPSLRHLPPRRTSMPDLIETIEDGVATLTLNRPESLNALSGEIRLGLLESIHRLGHDDSVGCIVLTGSGRGFCAGGDVKTMAGRSAKVFEERAEGIRQSNRIPMLMHATPKVIIGMINGVAVGAGLSMAAACDIRIAGRSARFGTGFIRIGLSGDWGGTWTITRLIGTAKARELFFTGDIIGAEEAAHIGLVNRVVEDSELLDTTMALARRIAALPKVALGYTKRNLAAAETGDFAASLELEAVHQARCSQTEDHREAVAAFKEKRKPVFKGR</sequence>
<dbReference type="PANTHER" id="PTHR43802">
    <property type="entry name" value="ENOYL-COA HYDRATASE"/>
    <property type="match status" value="1"/>
</dbReference>
<dbReference type="Proteomes" id="UP000239724">
    <property type="component" value="Unassembled WGS sequence"/>
</dbReference>
<evidence type="ECO:0000256" key="1">
    <source>
        <dbReference type="ARBA" id="ARBA00005254"/>
    </source>
</evidence>
<dbReference type="SUPFAM" id="SSF52096">
    <property type="entry name" value="ClpP/crotonase"/>
    <property type="match status" value="1"/>
</dbReference>
<dbReference type="Gene3D" id="1.10.12.10">
    <property type="entry name" value="Lyase 2-enoyl-coa Hydratase, Chain A, domain 2"/>
    <property type="match status" value="1"/>
</dbReference>
<dbReference type="Gene3D" id="3.90.226.10">
    <property type="entry name" value="2-enoyl-CoA Hydratase, Chain A, domain 1"/>
    <property type="match status" value="1"/>
</dbReference>
<evidence type="ECO:0000313" key="3">
    <source>
        <dbReference type="Proteomes" id="UP000239724"/>
    </source>
</evidence>
<dbReference type="PANTHER" id="PTHR43802:SF1">
    <property type="entry name" value="IP11341P-RELATED"/>
    <property type="match status" value="1"/>
</dbReference>
<dbReference type="AlphaFoldDB" id="A0A2S6N697"/>
<dbReference type="InterPro" id="IPR029045">
    <property type="entry name" value="ClpP/crotonase-like_dom_sf"/>
</dbReference>
<dbReference type="Pfam" id="PF00378">
    <property type="entry name" value="ECH_1"/>
    <property type="match status" value="1"/>
</dbReference>
<protein>
    <recommendedName>
        <fullName evidence="4">Enoyl-CoA hydratase</fullName>
    </recommendedName>
</protein>